<gene>
    <name evidence="2" type="ORF">N0V84_010005</name>
</gene>
<dbReference type="Proteomes" id="UP001140502">
    <property type="component" value="Unassembled WGS sequence"/>
</dbReference>
<feature type="region of interest" description="Disordered" evidence="1">
    <location>
        <begin position="110"/>
        <end position="204"/>
    </location>
</feature>
<name>A0A9W9BH74_9HYPO</name>
<proteinExistence type="predicted"/>
<feature type="compositionally biased region" description="Polar residues" evidence="1">
    <location>
        <begin position="110"/>
        <end position="129"/>
    </location>
</feature>
<organism evidence="2 3">
    <name type="scientific">Fusarium piperis</name>
    <dbReference type="NCBI Taxonomy" id="1435070"/>
    <lineage>
        <taxon>Eukaryota</taxon>
        <taxon>Fungi</taxon>
        <taxon>Dikarya</taxon>
        <taxon>Ascomycota</taxon>
        <taxon>Pezizomycotina</taxon>
        <taxon>Sordariomycetes</taxon>
        <taxon>Hypocreomycetidae</taxon>
        <taxon>Hypocreales</taxon>
        <taxon>Nectriaceae</taxon>
        <taxon>Fusarium</taxon>
        <taxon>Fusarium solani species complex</taxon>
    </lineage>
</organism>
<evidence type="ECO:0000313" key="2">
    <source>
        <dbReference type="EMBL" id="KAJ4312273.1"/>
    </source>
</evidence>
<reference evidence="2" key="1">
    <citation type="submission" date="2022-10" db="EMBL/GenBank/DDBJ databases">
        <title>Tapping the CABI collections for fungal endophytes: first genome assemblies for Collariella, Neodidymelliopsis, Ascochyta clinopodiicola, Didymella pomorum, Didymosphaeria variabile, Neocosmospora piperis and Neocucurbitaria cava.</title>
        <authorList>
            <person name="Hill R."/>
        </authorList>
    </citation>
    <scope>NUCLEOTIDE SEQUENCE</scope>
    <source>
        <strain evidence="2">IMI 366586</strain>
    </source>
</reference>
<protein>
    <submittedName>
        <fullName evidence="2">Uncharacterized protein</fullName>
    </submittedName>
</protein>
<evidence type="ECO:0000313" key="3">
    <source>
        <dbReference type="Proteomes" id="UP001140502"/>
    </source>
</evidence>
<feature type="compositionally biased region" description="Low complexity" evidence="1">
    <location>
        <begin position="140"/>
        <end position="178"/>
    </location>
</feature>
<accession>A0A9W9BH74</accession>
<dbReference type="EMBL" id="JAPEUR010000297">
    <property type="protein sequence ID" value="KAJ4312273.1"/>
    <property type="molecule type" value="Genomic_DNA"/>
</dbReference>
<dbReference type="OrthoDB" id="5097454at2759"/>
<keyword evidence="3" id="KW-1185">Reference proteome</keyword>
<sequence length="424" mass="46380">MQGAKEAYDRIMDLTARHLSESNSVCTFPVTLPDNFTVDIAMNTCRYVMNVVGDMEGSSKDAIDDIINQSKPLYQHLLPSGADAFTPPHSSPASDKIVNNENDIVTVSKETQPQINEQPLTAEDSQTDNCEIASDKTSSDKVTSTKVTSTETTPTEITSTEITPIEITPTEITPTKVTANNKRKSDAEDHSKAKRARTNKSDVPAIQPNIQLILPDAPLIISQPESTQVTRPATDATTKAVAEVADTDMADAPSEASRNVDYRFGLGISLDFDTGSKTVAEPEVVQEVAHPEVADQSEDIAEPENISQEAAQPEMAEPEVFAQPDAFAEPENIAQDIAQPEFVLWPEPDSQPAFPDPLDMFMLGSPEPFNGYIQAGMEPASPLTHHTAEEGLLFLQQTMNQEEELDLFGEPILRDPLDPNNWRY</sequence>
<evidence type="ECO:0000256" key="1">
    <source>
        <dbReference type="SAM" id="MobiDB-lite"/>
    </source>
</evidence>
<dbReference type="AlphaFoldDB" id="A0A9W9BH74"/>
<comment type="caution">
    <text evidence="2">The sequence shown here is derived from an EMBL/GenBank/DDBJ whole genome shotgun (WGS) entry which is preliminary data.</text>
</comment>